<keyword evidence="1" id="KW-0732">Signal</keyword>
<feature type="signal peptide" evidence="1">
    <location>
        <begin position="1"/>
        <end position="17"/>
    </location>
</feature>
<dbReference type="Proteomes" id="UP000324748">
    <property type="component" value="Unassembled WGS sequence"/>
</dbReference>
<evidence type="ECO:0000256" key="1">
    <source>
        <dbReference type="SAM" id="SignalP"/>
    </source>
</evidence>
<comment type="caution">
    <text evidence="2">The sequence shown here is derived from an EMBL/GenBank/DDBJ whole genome shotgun (WGS) entry which is preliminary data.</text>
</comment>
<organism evidence="2 4">
    <name type="scientific">Puccinia graminis f. sp. tritici</name>
    <dbReference type="NCBI Taxonomy" id="56615"/>
    <lineage>
        <taxon>Eukaryota</taxon>
        <taxon>Fungi</taxon>
        <taxon>Dikarya</taxon>
        <taxon>Basidiomycota</taxon>
        <taxon>Pucciniomycotina</taxon>
        <taxon>Pucciniomycetes</taxon>
        <taxon>Pucciniales</taxon>
        <taxon>Pucciniaceae</taxon>
        <taxon>Puccinia</taxon>
    </lineage>
</organism>
<evidence type="ECO:0000313" key="3">
    <source>
        <dbReference type="EMBL" id="KAA1081561.1"/>
    </source>
</evidence>
<dbReference type="EMBL" id="VSWC01000183">
    <property type="protein sequence ID" value="KAA1068907.1"/>
    <property type="molecule type" value="Genomic_DNA"/>
</dbReference>
<protein>
    <recommendedName>
        <fullName evidence="6">Hydrophobin</fullName>
    </recommendedName>
</protein>
<dbReference type="AlphaFoldDB" id="A0A5B0LVD8"/>
<reference evidence="4 5" key="1">
    <citation type="submission" date="2019-05" db="EMBL/GenBank/DDBJ databases">
        <title>Emergence of the Ug99 lineage of the wheat stem rust pathogen through somatic hybridization.</title>
        <authorList>
            <person name="Li F."/>
            <person name="Upadhyaya N.M."/>
            <person name="Sperschneider J."/>
            <person name="Matny O."/>
            <person name="Nguyen-Phuc H."/>
            <person name="Mago R."/>
            <person name="Raley C."/>
            <person name="Miller M.E."/>
            <person name="Silverstein K.A.T."/>
            <person name="Henningsen E."/>
            <person name="Hirsch C.D."/>
            <person name="Visser B."/>
            <person name="Pretorius Z.A."/>
            <person name="Steffenson B.J."/>
            <person name="Schwessinger B."/>
            <person name="Dodds P.N."/>
            <person name="Figueroa M."/>
        </authorList>
    </citation>
    <scope>NUCLEOTIDE SEQUENCE [LARGE SCALE GENOMIC DNA]</scope>
    <source>
        <strain evidence="2">21-0</strain>
        <strain evidence="3 5">Ug99</strain>
    </source>
</reference>
<evidence type="ECO:0008006" key="6">
    <source>
        <dbReference type="Google" id="ProtNLM"/>
    </source>
</evidence>
<keyword evidence="4" id="KW-1185">Reference proteome</keyword>
<name>A0A5B0LVD8_PUCGR</name>
<evidence type="ECO:0000313" key="5">
    <source>
        <dbReference type="Proteomes" id="UP000325313"/>
    </source>
</evidence>
<dbReference type="Proteomes" id="UP000325313">
    <property type="component" value="Unassembled WGS sequence"/>
</dbReference>
<dbReference type="EMBL" id="VDEP01000441">
    <property type="protein sequence ID" value="KAA1081561.1"/>
    <property type="molecule type" value="Genomic_DNA"/>
</dbReference>
<dbReference type="OrthoDB" id="10407919at2759"/>
<proteinExistence type="predicted"/>
<gene>
    <name evidence="2" type="ORF">PGT21_005371</name>
    <name evidence="3" type="ORF">PGTUg99_017498</name>
</gene>
<evidence type="ECO:0000313" key="4">
    <source>
        <dbReference type="Proteomes" id="UP000324748"/>
    </source>
</evidence>
<sequence>MKLLNLLLSLTTAAVAARQPNPLTDITFGCGPIFSEPWCTTDDPDESRTLLEYANRVGGSNSRNANCIGFNSDLNQCCKPKSFRVLYENSIFTQESQKYTKDILDRNKCRVKENKPPAA</sequence>
<feature type="chain" id="PRO_5033847501" description="Hydrophobin" evidence="1">
    <location>
        <begin position="18"/>
        <end position="119"/>
    </location>
</feature>
<evidence type="ECO:0000313" key="2">
    <source>
        <dbReference type="EMBL" id="KAA1068907.1"/>
    </source>
</evidence>
<accession>A0A5B0LVD8</accession>